<dbReference type="KEGG" id="mgk:FSB76_23610"/>
<protein>
    <submittedName>
        <fullName evidence="1">YbbR-like domain-containing protein</fullName>
    </submittedName>
</protein>
<organism evidence="1 2">
    <name type="scientific">Mucilaginibacter ginsenosidivorax</name>
    <dbReference type="NCBI Taxonomy" id="862126"/>
    <lineage>
        <taxon>Bacteria</taxon>
        <taxon>Pseudomonadati</taxon>
        <taxon>Bacteroidota</taxon>
        <taxon>Sphingobacteriia</taxon>
        <taxon>Sphingobacteriales</taxon>
        <taxon>Sphingobacteriaceae</taxon>
        <taxon>Mucilaginibacter</taxon>
    </lineage>
</organism>
<dbReference type="Pfam" id="PF07949">
    <property type="entry name" value="YbbR"/>
    <property type="match status" value="1"/>
</dbReference>
<dbReference type="Gene3D" id="2.170.120.40">
    <property type="entry name" value="YbbR-like domain"/>
    <property type="match status" value="1"/>
</dbReference>
<dbReference type="Gene3D" id="2.170.120.30">
    <property type="match status" value="1"/>
</dbReference>
<keyword evidence="2" id="KW-1185">Reference proteome</keyword>
<dbReference type="EMBL" id="CP042437">
    <property type="protein sequence ID" value="QEC78791.1"/>
    <property type="molecule type" value="Genomic_DNA"/>
</dbReference>
<name>A0A5B8W556_9SPHI</name>
<accession>A0A5B8W556</accession>
<sequence>MAIVKLSTTERRRLSVFFTCLGLAIVAWIFTTLSSPLPFIINEALVYKNSPQKKAFHPLQADTIKITIQGTGWQMLFSKMKPDSKPITVDLTPLESRNYVVLSSQLKLINAKRDANQQITAIDPDTLYFDFTNRLTKKVPVRALLGIDYQKQFAISGNVSIKPAYVTVSGPADRLQKIDEWKTDSIKASNVNESIATRINLQPVTEGNLTIYPKSVQVNIPVDEFTEKTLDIPVKLINNHNYDNVKVFPQKVKVTFTTSLSRYKDMSDDLFEATADLDLWRDHGYSTLPVQLTRFPPFCKIVKVSPANIDFIIKK</sequence>
<evidence type="ECO:0000313" key="2">
    <source>
        <dbReference type="Proteomes" id="UP000321362"/>
    </source>
</evidence>
<evidence type="ECO:0000313" key="1">
    <source>
        <dbReference type="EMBL" id="QEC78791.1"/>
    </source>
</evidence>
<dbReference type="Proteomes" id="UP000321362">
    <property type="component" value="Chromosome"/>
</dbReference>
<dbReference type="AlphaFoldDB" id="A0A5B8W556"/>
<dbReference type="PANTHER" id="PTHR37804">
    <property type="entry name" value="CDAA REGULATORY PROTEIN CDAR"/>
    <property type="match status" value="1"/>
</dbReference>
<proteinExistence type="predicted"/>
<reference evidence="1 2" key="1">
    <citation type="journal article" date="2013" name="J. Microbiol.">
        <title>Mucilaginibacter ginsenosidivorax sp. nov., with ginsenoside converting activity isolated from sediment.</title>
        <authorList>
            <person name="Kim J.K."/>
            <person name="Choi T.E."/>
            <person name="Liu Q.M."/>
            <person name="Park H.Y."/>
            <person name="Yi T.H."/>
            <person name="Yoon M.H."/>
            <person name="Kim S.C."/>
            <person name="Im W.T."/>
        </authorList>
    </citation>
    <scope>NUCLEOTIDE SEQUENCE [LARGE SCALE GENOMIC DNA]</scope>
    <source>
        <strain evidence="1 2">KHI28</strain>
    </source>
</reference>
<dbReference type="OrthoDB" id="1115707at2"/>
<dbReference type="InterPro" id="IPR053154">
    <property type="entry name" value="c-di-AMP_regulator"/>
</dbReference>
<dbReference type="InterPro" id="IPR012505">
    <property type="entry name" value="YbbR"/>
</dbReference>
<dbReference type="RefSeq" id="WP_147057768.1">
    <property type="nucleotide sequence ID" value="NZ_CP042437.1"/>
</dbReference>
<dbReference type="PANTHER" id="PTHR37804:SF1">
    <property type="entry name" value="CDAA REGULATORY PROTEIN CDAR"/>
    <property type="match status" value="1"/>
</dbReference>
<gene>
    <name evidence="1" type="ORF">FSB76_23610</name>
</gene>